<dbReference type="InterPro" id="IPR007083">
    <property type="entry name" value="RNA_pol_Rpb1_4"/>
</dbReference>
<dbReference type="PANTHER" id="PTHR48446">
    <property type="entry name" value="DNA-DIRECTED RNA POLYMERASE SUBUNIT BETA' N-TERMINAL SECTION"/>
    <property type="match status" value="1"/>
</dbReference>
<dbReference type="InterPro" id="IPR007066">
    <property type="entry name" value="RNA_pol_Rpb1_3"/>
</dbReference>
<proteinExistence type="inferred from homology"/>
<dbReference type="FunFam" id="2.40.40.20:FF:000019">
    <property type="entry name" value="DNA-directed RNA polymerase II subunit RPB1"/>
    <property type="match status" value="1"/>
</dbReference>
<accession>A0AAW1NWQ0</accession>
<evidence type="ECO:0000256" key="15">
    <source>
        <dbReference type="SAM" id="MobiDB-lite"/>
    </source>
</evidence>
<sequence length="1819" mass="199906">MSAVQEEQRPPDFDQKRPYQQPVVPRKIQQLRFGVLSASEIVNTSEISVHSATLYERPERRPQANGVLDSRLGISRKTDKCATCGQVQVDCTGHYGYIQLQLPVFHSGYLKATQQMLSCICKTCGKVLLSEDERRVKMRQCSRVHDRMGRQAVFKQVLDKCKTTKRCHSCGAGNGIVKKAAGMLKLVHERYRDPTERQNYLTEFKEALINNEQLKPLLAKVADELNPLRVLELFRKVSDEDCALLGLSGRPEHLLMTHVPVPPVCIRPSVEMDGGTNEDDLTVKLTEIVTTNSVLRENMELGQPPYKVVEAWDQVQLQTATLVNADQPGLASGSHAPGKPLRGLAQRLKGKQGRFRGNLSGKRVDFTGRTVISPDPNLSMDEVAVPLQVARTLTFPERVGPHNIDSLRRAVLNGVHRWPGANFVIDAKENKTWLKYGDRAKFARELRVGDIVERHLKEGDVVLFNRQPSLHRISIMAHRVRVLPWRTFRFNECVCAPYNADFDGDEMNLHVPQTEEARAEAALLMGVTHNLCTPKNGDILVAATQDFLMASFLITGRDTFYTRSEMGRLACYMGDALGHIHLPLPTIVKPVELWTGKQLFSLLIRPHADVRIQVNLETKEKAHKPGTAPMCPNDAWVCFSNSELVAGRLGKATLGGGNKAGLFQVLSNDYSPQTAAIVMHRLAKLSARFTGNRGFSIGIDDVTPAPLLQAKKQATVSAGYAECEDLIAQYNAGKLELQAGCNMEESLESLVTGKLNAIRETASQVCMKTLQSHNSPLIMSQAGSKGSPINIAQMVACVGQQSVGGKRAPNGFRDRALPHFARGDKAPAGKGFVANSFYSGLTPTEFFFHTMAGREGLVDTAVKTAETGYMSRRLMKALEDLFVHYDSTVRNTANGIVQFEYGDDGRDPVAMEGSSGQALDLERMLSHTRATTCPRDPTDPFDDAIRLSEAVLPSEVKALLPGMLQELAAGDEHEQGLREVLCTFLEKELGKWEQSRRSLGLPEVLAGNPALEAQAAACAPSAQQVQHFFQACAQRYRRKVIDPGATVGAFGAQSIGEPGTQMTLKTFHFAGVASMNITLGVPRIKEIINAAKTIATPIMDVALSVDTSERSARIVKARLEKTTLGQVARWLKAALLPGQLPGIMVKLNLDTIAALQLDLTPFKVMLAISNAPKVPLKMEHLRQTSEDTIWVDPFKNHEKAKTTKKSAPWLFALQQLQRQLPDVVVAGVPSVQRAVISQDGVRDGKARYKLVVEGSNLAAVLGMEGVEGARSWSNHILEVRAVLGIEAARAKVMEQINYTMGQHGMAIDPRHIMLLADTMTYRGEVLGMTRFGIGKMKDSVLMLASFEKTTDILFEAALRGTVDDVTAGQPFPPCRKTPAAMSNFCGLPQQLSNFQGNFACNQSVTVGRPANVVELLGMVTAFSKVKAVGVGHSWWQEQFCSGKTNDSINIVMTEMANTLPVINDPVFSRNTSADFPIQVDEGQRLVLVVALQFALANGTLTTFTAQDTPYYLWHSLTKAVGRLGIITKVTLQIVPNIQVRRTLDQMSTQAFINQIKITQAAYNQALAEGSPEAIADALSQVDETQAFWYVQNDQIWRVDYTNLQSEGAIPGPNTYSNLTDIQPDNTPGYGASLLNLDPYDQYEVSVDLGIAGDCMQTVHDAIQEQDLGIGFRIPGLIRFVGQEEAWLSNANGAPRMFFNLEDHLSHQTGRENVPFQASLHTVIDIFRTQCGARLHWGKAGWPQHAPCFDGAVEYNTSWCQFGCAVQELDPFSKFSSTSNIWSWNAQSDGQQVSFGSCCTSKGFSANCTCAPRTDCASPS</sequence>
<evidence type="ECO:0000256" key="8">
    <source>
        <dbReference type="ARBA" id="ARBA00022833"/>
    </source>
</evidence>
<dbReference type="GO" id="GO:0006351">
    <property type="term" value="P:DNA-templated transcription"/>
    <property type="evidence" value="ECO:0007669"/>
    <property type="project" value="InterPro"/>
</dbReference>
<dbReference type="Gene3D" id="6.20.50.80">
    <property type="match status" value="1"/>
</dbReference>
<keyword evidence="8" id="KW-0862">Zinc</keyword>
<dbReference type="InterPro" id="IPR000722">
    <property type="entry name" value="RNA_pol_asu"/>
</dbReference>
<dbReference type="SUPFAM" id="SSF64484">
    <property type="entry name" value="beta and beta-prime subunits of DNA dependent RNA-polymerase"/>
    <property type="match status" value="1"/>
</dbReference>
<dbReference type="PANTHER" id="PTHR48446:SF1">
    <property type="entry name" value="DNA-DIRECTED RNA POLYMERASE SUBUNIT BETA' N-TERMINAL SECTION"/>
    <property type="match status" value="1"/>
</dbReference>
<dbReference type="GO" id="GO:0000428">
    <property type="term" value="C:DNA-directed RNA polymerase complex"/>
    <property type="evidence" value="ECO:0007669"/>
    <property type="project" value="UniProtKB-KW"/>
</dbReference>
<evidence type="ECO:0000256" key="7">
    <source>
        <dbReference type="ARBA" id="ARBA00022723"/>
    </source>
</evidence>
<keyword evidence="9" id="KW-0460">Magnesium</keyword>
<protein>
    <recommendedName>
        <fullName evidence="14">DNA-directed RNA polymerase subunit</fullName>
        <ecNumber evidence="14">2.7.7.6</ecNumber>
    </recommendedName>
</protein>
<dbReference type="Gene3D" id="3.30.1490.180">
    <property type="entry name" value="RNA polymerase ii"/>
    <property type="match status" value="1"/>
</dbReference>
<dbReference type="InterPro" id="IPR044893">
    <property type="entry name" value="RNA_pol_Rpb1_clamp_domain"/>
</dbReference>
<dbReference type="Gene3D" id="3.30.70.2520">
    <property type="match status" value="1"/>
</dbReference>
<dbReference type="InterPro" id="IPR036318">
    <property type="entry name" value="FAD-bd_PCMH-like_sf"/>
</dbReference>
<dbReference type="InterPro" id="IPR016169">
    <property type="entry name" value="FAD-bd_PCMH_sub2"/>
</dbReference>
<dbReference type="FunFam" id="1.10.274.100:FF:000008">
    <property type="entry name" value="DNA-directed RNA polymerase subunit"/>
    <property type="match status" value="1"/>
</dbReference>
<dbReference type="SMART" id="SM00663">
    <property type="entry name" value="RPOLA_N"/>
    <property type="match status" value="1"/>
</dbReference>
<evidence type="ECO:0000313" key="17">
    <source>
        <dbReference type="EMBL" id="KAK9796706.1"/>
    </source>
</evidence>
<dbReference type="Gene3D" id="1.10.132.30">
    <property type="match status" value="1"/>
</dbReference>
<dbReference type="SUPFAM" id="SSF56176">
    <property type="entry name" value="FAD-binding/transporter-associated domain-like"/>
    <property type="match status" value="1"/>
</dbReference>
<comment type="subcellular location">
    <subcellularLocation>
        <location evidence="1">Nucleus</location>
    </subcellularLocation>
</comment>
<evidence type="ECO:0000313" key="18">
    <source>
        <dbReference type="Proteomes" id="UP001465755"/>
    </source>
</evidence>
<gene>
    <name evidence="17" type="ORF">WJX73_006743</name>
</gene>
<evidence type="ECO:0000256" key="11">
    <source>
        <dbReference type="ARBA" id="ARBA00023242"/>
    </source>
</evidence>
<evidence type="ECO:0000256" key="1">
    <source>
        <dbReference type="ARBA" id="ARBA00004123"/>
    </source>
</evidence>
<dbReference type="NCBIfam" id="NF006336">
    <property type="entry name" value="PRK08566.1"/>
    <property type="match status" value="1"/>
</dbReference>
<dbReference type="GO" id="GO:0003899">
    <property type="term" value="F:DNA-directed RNA polymerase activity"/>
    <property type="evidence" value="ECO:0007669"/>
    <property type="project" value="UniProtKB-EC"/>
</dbReference>
<dbReference type="Pfam" id="PF04998">
    <property type="entry name" value="RNA_pol_Rpb1_5"/>
    <property type="match status" value="1"/>
</dbReference>
<evidence type="ECO:0000259" key="16">
    <source>
        <dbReference type="SMART" id="SM00663"/>
    </source>
</evidence>
<comment type="similarity">
    <text evidence="2">Belongs to the RNA polymerase beta' chain family. RpoC1 subfamily.</text>
</comment>
<evidence type="ECO:0000256" key="4">
    <source>
        <dbReference type="ARBA" id="ARBA00022478"/>
    </source>
</evidence>
<keyword evidence="10 14" id="KW-0804">Transcription</keyword>
<reference evidence="17 18" key="1">
    <citation type="journal article" date="2024" name="Nat. Commun.">
        <title>Phylogenomics reveals the evolutionary origins of lichenization in chlorophyte algae.</title>
        <authorList>
            <person name="Puginier C."/>
            <person name="Libourel C."/>
            <person name="Otte J."/>
            <person name="Skaloud P."/>
            <person name="Haon M."/>
            <person name="Grisel S."/>
            <person name="Petersen M."/>
            <person name="Berrin J.G."/>
            <person name="Delaux P.M."/>
            <person name="Dal Grande F."/>
            <person name="Keller J."/>
        </authorList>
    </citation>
    <scope>NUCLEOTIDE SEQUENCE [LARGE SCALE GENOMIC DNA]</scope>
    <source>
        <strain evidence="17 18">SAG 2036</strain>
    </source>
</reference>
<dbReference type="Pfam" id="PF04983">
    <property type="entry name" value="RNA_pol_Rpb1_3"/>
    <property type="match status" value="1"/>
</dbReference>
<evidence type="ECO:0000256" key="13">
    <source>
        <dbReference type="ARBA" id="ARBA00058108"/>
    </source>
</evidence>
<dbReference type="Pfam" id="PF00623">
    <property type="entry name" value="RNA_pol_Rpb1_2"/>
    <property type="match status" value="1"/>
</dbReference>
<dbReference type="Gene3D" id="1.10.274.100">
    <property type="entry name" value="RNA polymerase Rpb1, domain 3"/>
    <property type="match status" value="1"/>
</dbReference>
<dbReference type="InterPro" id="IPR007080">
    <property type="entry name" value="RNA_pol_Rpb1_1"/>
</dbReference>
<evidence type="ECO:0000256" key="2">
    <source>
        <dbReference type="ARBA" id="ARBA00007207"/>
    </source>
</evidence>
<keyword evidence="7" id="KW-0479">Metal-binding</keyword>
<evidence type="ECO:0000256" key="5">
    <source>
        <dbReference type="ARBA" id="ARBA00022679"/>
    </source>
</evidence>
<dbReference type="GO" id="GO:0005634">
    <property type="term" value="C:nucleus"/>
    <property type="evidence" value="ECO:0007669"/>
    <property type="project" value="UniProtKB-SubCell"/>
</dbReference>
<evidence type="ECO:0000256" key="14">
    <source>
        <dbReference type="RuleBase" id="RU004279"/>
    </source>
</evidence>
<dbReference type="EC" id="2.7.7.6" evidence="14"/>
<dbReference type="GO" id="GO:0046872">
    <property type="term" value="F:metal ion binding"/>
    <property type="evidence" value="ECO:0007669"/>
    <property type="project" value="UniProtKB-KW"/>
</dbReference>
<dbReference type="CDD" id="cd02583">
    <property type="entry name" value="RNAP_III_RPC1_N"/>
    <property type="match status" value="1"/>
</dbReference>
<keyword evidence="4 14" id="KW-0240">DNA-directed RNA polymerase</keyword>
<feature type="domain" description="RNA polymerase N-terminal" evidence="16">
    <location>
        <begin position="252"/>
        <end position="555"/>
    </location>
</feature>
<keyword evidence="5 14" id="KW-0808">Transferase</keyword>
<dbReference type="Gene3D" id="6.10.250.2940">
    <property type="match status" value="1"/>
</dbReference>
<dbReference type="Gene3D" id="4.10.860.120">
    <property type="entry name" value="RNA polymerase II, clamp domain"/>
    <property type="match status" value="1"/>
</dbReference>
<dbReference type="EMBL" id="JALJOQ010000113">
    <property type="protein sequence ID" value="KAK9796706.1"/>
    <property type="molecule type" value="Genomic_DNA"/>
</dbReference>
<dbReference type="Pfam" id="PF04997">
    <property type="entry name" value="RNA_pol_Rpb1_1"/>
    <property type="match status" value="1"/>
</dbReference>
<dbReference type="Gene3D" id="3.30.465.10">
    <property type="match status" value="1"/>
</dbReference>
<dbReference type="InterPro" id="IPR007081">
    <property type="entry name" value="RNA_pol_Rpb1_5"/>
</dbReference>
<dbReference type="InterPro" id="IPR042102">
    <property type="entry name" value="RNA_pol_Rpb1_3_sf"/>
</dbReference>
<dbReference type="InterPro" id="IPR035698">
    <property type="entry name" value="RNAP_III_Rpc1_C"/>
</dbReference>
<evidence type="ECO:0000256" key="3">
    <source>
        <dbReference type="ARBA" id="ARBA00011206"/>
    </source>
</evidence>
<comment type="caution">
    <text evidence="17">The sequence shown here is derived from an EMBL/GenBank/DDBJ whole genome shotgun (WGS) entry which is preliminary data.</text>
</comment>
<keyword evidence="18" id="KW-1185">Reference proteome</keyword>
<evidence type="ECO:0000256" key="9">
    <source>
        <dbReference type="ARBA" id="ARBA00022842"/>
    </source>
</evidence>
<comment type="function">
    <text evidence="13">DNA-dependent RNA polymerase catalyzes the transcription of DNA into RNA using the four ribonucleoside triphosphates as substrates. Largest and catalytic core component of RNA polymerase III which synthesizes small RNAs, such as 5S rRNA and tRNAs. Forms the polymerase active center together with the second largest subunit. A single-stranded DNA template strand of the promoter is positioned within the central active site cleft of Pol III. A bridging helix emanates from RPC1 and crosses the cleft near the catalytic site and is thought to promote translocation of Pol III by acting as a ratchet that moves the RNA-DNA hybrid through the active site by switching from straight to bent conformations at each step of nucleotide addition.</text>
</comment>
<name>A0AAW1NWQ0_9CHLO</name>
<evidence type="ECO:0000256" key="6">
    <source>
        <dbReference type="ARBA" id="ARBA00022695"/>
    </source>
</evidence>
<dbReference type="InterPro" id="IPR015700">
    <property type="entry name" value="RPC1"/>
</dbReference>
<dbReference type="GO" id="GO:0050660">
    <property type="term" value="F:flavin adenine dinucleotide binding"/>
    <property type="evidence" value="ECO:0007669"/>
    <property type="project" value="InterPro"/>
</dbReference>
<comment type="subunit">
    <text evidence="3">Component of the RNA polymerase III (Pol III) complex consisting of 17 subunits.</text>
</comment>
<dbReference type="InterPro" id="IPR035697">
    <property type="entry name" value="RNAP_III_RPC1_N"/>
</dbReference>
<evidence type="ECO:0000256" key="10">
    <source>
        <dbReference type="ARBA" id="ARBA00023163"/>
    </source>
</evidence>
<dbReference type="Proteomes" id="UP001465755">
    <property type="component" value="Unassembled WGS sequence"/>
</dbReference>
<dbReference type="GO" id="GO:0003677">
    <property type="term" value="F:DNA binding"/>
    <property type="evidence" value="ECO:0007669"/>
    <property type="project" value="InterPro"/>
</dbReference>
<feature type="region of interest" description="Disordered" evidence="15">
    <location>
        <begin position="1"/>
        <end position="21"/>
    </location>
</feature>
<feature type="compositionally biased region" description="Basic and acidic residues" evidence="15">
    <location>
        <begin position="1"/>
        <end position="17"/>
    </location>
</feature>
<dbReference type="Pfam" id="PF05000">
    <property type="entry name" value="RNA_pol_Rpb1_4"/>
    <property type="match status" value="1"/>
</dbReference>
<comment type="catalytic activity">
    <reaction evidence="12 14">
        <text>RNA(n) + a ribonucleoside 5'-triphosphate = RNA(n+1) + diphosphate</text>
        <dbReference type="Rhea" id="RHEA:21248"/>
        <dbReference type="Rhea" id="RHEA-COMP:14527"/>
        <dbReference type="Rhea" id="RHEA-COMP:17342"/>
        <dbReference type="ChEBI" id="CHEBI:33019"/>
        <dbReference type="ChEBI" id="CHEBI:61557"/>
        <dbReference type="ChEBI" id="CHEBI:140395"/>
        <dbReference type="EC" id="2.7.7.6"/>
    </reaction>
</comment>
<dbReference type="InterPro" id="IPR038120">
    <property type="entry name" value="Rpb1_funnel_sf"/>
</dbReference>
<keyword evidence="6 14" id="KW-0548">Nucleotidyltransferase</keyword>
<evidence type="ECO:0000256" key="12">
    <source>
        <dbReference type="ARBA" id="ARBA00048552"/>
    </source>
</evidence>
<dbReference type="Gene3D" id="2.40.40.20">
    <property type="match status" value="1"/>
</dbReference>
<keyword evidence="11" id="KW-0539">Nucleus</keyword>
<dbReference type="InterPro" id="IPR006592">
    <property type="entry name" value="RNA_pol_N"/>
</dbReference>
<dbReference type="Gene3D" id="1.10.150.390">
    <property type="match status" value="1"/>
</dbReference>
<dbReference type="CDD" id="cd02736">
    <property type="entry name" value="RNAP_III_Rpc1_C"/>
    <property type="match status" value="1"/>
</dbReference>
<organism evidence="17 18">
    <name type="scientific">Symbiochloris irregularis</name>
    <dbReference type="NCBI Taxonomy" id="706552"/>
    <lineage>
        <taxon>Eukaryota</taxon>
        <taxon>Viridiplantae</taxon>
        <taxon>Chlorophyta</taxon>
        <taxon>core chlorophytes</taxon>
        <taxon>Trebouxiophyceae</taxon>
        <taxon>Trebouxiales</taxon>
        <taxon>Trebouxiaceae</taxon>
        <taxon>Symbiochloris</taxon>
    </lineage>
</organism>
<dbReference type="FunFam" id="1.10.132.30:FF:000001">
    <property type="entry name" value="DNA-directed RNA polymerase subunit"/>
    <property type="match status" value="1"/>
</dbReference>